<dbReference type="PANTHER" id="PTHR13117">
    <property type="entry name" value="ENDOPLASMIC RETICULUM MULTISPAN TRANSMEMBRANE PROTEIN-RELATED"/>
    <property type="match status" value="1"/>
</dbReference>
<proteinExistence type="inferred from homology"/>
<evidence type="ECO:0000256" key="5">
    <source>
        <dbReference type="ARBA" id="ARBA00022824"/>
    </source>
</evidence>
<keyword evidence="4 10" id="KW-0812">Transmembrane</keyword>
<dbReference type="GeneID" id="71989480"/>
<dbReference type="GO" id="GO:0005789">
    <property type="term" value="C:endoplasmic reticulum membrane"/>
    <property type="evidence" value="ECO:0007669"/>
    <property type="project" value="UniProtKB-SubCell"/>
</dbReference>
<dbReference type="Proteomes" id="UP000756132">
    <property type="component" value="Chromosome 9"/>
</dbReference>
<dbReference type="KEGG" id="ffu:CLAFUR5_09602"/>
<feature type="transmembrane region" description="Helical" evidence="10">
    <location>
        <begin position="509"/>
        <end position="529"/>
    </location>
</feature>
<feature type="transmembrane region" description="Helical" evidence="10">
    <location>
        <begin position="172"/>
        <end position="193"/>
    </location>
</feature>
<feature type="transmembrane region" description="Helical" evidence="10">
    <location>
        <begin position="341"/>
        <end position="362"/>
    </location>
</feature>
<evidence type="ECO:0000313" key="11">
    <source>
        <dbReference type="EMBL" id="UJO21595.1"/>
    </source>
</evidence>
<dbReference type="Pfam" id="PF04506">
    <property type="entry name" value="Rft-1"/>
    <property type="match status" value="1"/>
</dbReference>
<comment type="subcellular location">
    <subcellularLocation>
        <location evidence="1 10">Endoplasmic reticulum membrane</location>
        <topology evidence="1 10">Multi-pass membrane protein</topology>
    </subcellularLocation>
</comment>
<evidence type="ECO:0000256" key="1">
    <source>
        <dbReference type="ARBA" id="ARBA00004477"/>
    </source>
</evidence>
<gene>
    <name evidence="11" type="ORF">CLAFUR5_09602</name>
</gene>
<evidence type="ECO:0000256" key="10">
    <source>
        <dbReference type="RuleBase" id="RU365067"/>
    </source>
</evidence>
<accession>A0A9Q8UTB0</accession>
<organism evidence="11 12">
    <name type="scientific">Passalora fulva</name>
    <name type="common">Tomato leaf mold</name>
    <name type="synonym">Cladosporium fulvum</name>
    <dbReference type="NCBI Taxonomy" id="5499"/>
    <lineage>
        <taxon>Eukaryota</taxon>
        <taxon>Fungi</taxon>
        <taxon>Dikarya</taxon>
        <taxon>Ascomycota</taxon>
        <taxon>Pezizomycotina</taxon>
        <taxon>Dothideomycetes</taxon>
        <taxon>Dothideomycetidae</taxon>
        <taxon>Mycosphaerellales</taxon>
        <taxon>Mycosphaerellaceae</taxon>
        <taxon>Fulvia</taxon>
    </lineage>
</organism>
<dbReference type="RefSeq" id="XP_047765961.1">
    <property type="nucleotide sequence ID" value="XM_047908750.1"/>
</dbReference>
<evidence type="ECO:0000256" key="6">
    <source>
        <dbReference type="ARBA" id="ARBA00022989"/>
    </source>
</evidence>
<comment type="similarity">
    <text evidence="3 10">Belongs to the RFT1 family.</text>
</comment>
<dbReference type="PANTHER" id="PTHR13117:SF5">
    <property type="entry name" value="PROTEIN RFT1 HOMOLOG"/>
    <property type="match status" value="1"/>
</dbReference>
<evidence type="ECO:0000313" key="12">
    <source>
        <dbReference type="Proteomes" id="UP000756132"/>
    </source>
</evidence>
<evidence type="ECO:0000256" key="3">
    <source>
        <dbReference type="ARBA" id="ARBA00010288"/>
    </source>
</evidence>
<reference evidence="11" key="2">
    <citation type="journal article" date="2022" name="Microb. Genom.">
        <title>A chromosome-scale genome assembly of the tomato pathogen Cladosporium fulvum reveals a compartmentalized genome architecture and the presence of a dispensable chromosome.</title>
        <authorList>
            <person name="Zaccaron A.Z."/>
            <person name="Chen L.H."/>
            <person name="Samaras A."/>
            <person name="Stergiopoulos I."/>
        </authorList>
    </citation>
    <scope>NUCLEOTIDE SEQUENCE</scope>
    <source>
        <strain evidence="11">Race5_Kim</strain>
    </source>
</reference>
<dbReference type="GO" id="GO:0006488">
    <property type="term" value="P:dolichol-linked oligosaccharide biosynthetic process"/>
    <property type="evidence" value="ECO:0007669"/>
    <property type="project" value="InterPro"/>
</dbReference>
<evidence type="ECO:0000256" key="2">
    <source>
        <dbReference type="ARBA" id="ARBA00004922"/>
    </source>
</evidence>
<keyword evidence="12" id="KW-1185">Reference proteome</keyword>
<feature type="transmembrane region" description="Helical" evidence="10">
    <location>
        <begin position="436"/>
        <end position="459"/>
    </location>
</feature>
<keyword evidence="5 10" id="KW-0256">Endoplasmic reticulum</keyword>
<dbReference type="GO" id="GO:0034203">
    <property type="term" value="P:glycolipid translocation"/>
    <property type="evidence" value="ECO:0007669"/>
    <property type="project" value="TreeGrafter"/>
</dbReference>
<keyword evidence="6 10" id="KW-1133">Transmembrane helix</keyword>
<feature type="transmembrane region" description="Helical" evidence="10">
    <location>
        <begin position="112"/>
        <end position="133"/>
    </location>
</feature>
<evidence type="ECO:0000256" key="8">
    <source>
        <dbReference type="ARBA" id="ARBA00044793"/>
    </source>
</evidence>
<feature type="transmembrane region" description="Helical" evidence="10">
    <location>
        <begin position="471"/>
        <end position="489"/>
    </location>
</feature>
<dbReference type="AlphaFoldDB" id="A0A9Q8UTB0"/>
<feature type="transmembrane region" description="Helical" evidence="10">
    <location>
        <begin position="145"/>
        <end position="166"/>
    </location>
</feature>
<reference evidence="11" key="1">
    <citation type="submission" date="2021-12" db="EMBL/GenBank/DDBJ databases">
        <authorList>
            <person name="Zaccaron A."/>
            <person name="Stergiopoulos I."/>
        </authorList>
    </citation>
    <scope>NUCLEOTIDE SEQUENCE</scope>
    <source>
        <strain evidence="11">Race5_Kim</strain>
    </source>
</reference>
<evidence type="ECO:0000256" key="9">
    <source>
        <dbReference type="ARBA" id="ARBA00045912"/>
    </source>
</evidence>
<protein>
    <recommendedName>
        <fullName evidence="8 10">Man(5)GlcNAc(2)-PP-dolichol translocation protein RFT1</fullName>
    </recommendedName>
</protein>
<evidence type="ECO:0000256" key="4">
    <source>
        <dbReference type="ARBA" id="ARBA00022692"/>
    </source>
</evidence>
<keyword evidence="10" id="KW-0813">Transport</keyword>
<dbReference type="InterPro" id="IPR007594">
    <property type="entry name" value="RFT1"/>
</dbReference>
<feature type="transmembrane region" description="Helical" evidence="10">
    <location>
        <begin position="409"/>
        <end position="430"/>
    </location>
</feature>
<sequence length="537" mass="57966">MAADAVSSSAGGVIYLILSQIISRGATFILNQGILRYLSPSLLGVSVQLELYIITVHHFARECLRVATQRRPEGGIQAAINLSYLAICAGLPITLLIGRYWGRPDVLYFEEALRICGMAAIVELLSEPAFVAVHQNMLYGTRAKAEAYAVALKTVSTAGVVIYGHTQGIETGALPFAVGELVYCATLTLTYVWKTLPVARHEGFTLLPKAIKESSSKDFVLSLFPKSLLNLSFWLYFQEGVKYFLNNSDVLASIAAVSLEDQGNYAISTNYGGLIARMVFRPIEDSSRNLFARLCSSPAQEADAAKGKQVKISTETILDQKSADIKQAATILMDILRVYNIVSLIIFAVGPSAAPLLLRLIAGSRWLDSGAGEVLGTYCYSIPLLAINGVSEAFVAATATPSDLFRQSFVMGGCFAGFAGSAYFFLQVMGLGAKGLVFANCVNMGLRIVYNLWFVRSYFGQKGQKFDLADILPNGAAMAATVVVPSILSSAQKGGLLVHYGLMGDLVRVGVVGGSFAAFVLATEHRFFIECYRKFRS</sequence>
<dbReference type="OrthoDB" id="9979195at2759"/>
<feature type="transmembrane region" description="Helical" evidence="10">
    <location>
        <begin position="374"/>
        <end position="397"/>
    </location>
</feature>
<dbReference type="EMBL" id="CP090171">
    <property type="protein sequence ID" value="UJO21595.1"/>
    <property type="molecule type" value="Genomic_DNA"/>
</dbReference>
<comment type="function">
    <text evidence="9 10">Intramembrane glycolipid transporter that operates in the biosynthetic pathway of dolichol-linked oligosaccharides, the glycan precursors employed in protein asparagine (N)-glycosylation. The sequential addition of sugars to dolichol pyrophosphate produces dolichol-linked oligosaccharides containing fourteen sugars, including two GlcNAcs, nine mannoses and three glucoses. Once assembled, the oligosaccharide is transferred from the lipid to nascent proteins by oligosaccharyltransferases. The assembly of dolichol-linked oligosaccharides begins on the cytosolic side of the endoplasmic reticulum membrane and finishes in its lumen. RFT1 could mediate the translocation of the cytosolically oriented intermediate DolPP-GlcNAc2Man5, produced by ALG11, into the ER lumen where dolichol-linked oligosaccharides assembly continues. However, the intramembrane lipid transporter activity could not be confirmed in vitro.</text>
</comment>
<feature type="transmembrane region" description="Helical" evidence="10">
    <location>
        <begin position="81"/>
        <end position="100"/>
    </location>
</feature>
<keyword evidence="7 10" id="KW-0472">Membrane</keyword>
<feature type="transmembrane region" description="Helical" evidence="10">
    <location>
        <begin position="42"/>
        <end position="60"/>
    </location>
</feature>
<name>A0A9Q8UTB0_PASFU</name>
<evidence type="ECO:0000256" key="7">
    <source>
        <dbReference type="ARBA" id="ARBA00023136"/>
    </source>
</evidence>
<comment type="pathway">
    <text evidence="2">Protein modification; protein glycosylation.</text>
</comment>